<dbReference type="EMBL" id="CYGV01000169">
    <property type="protein sequence ID" value="CUA67628.1"/>
    <property type="molecule type" value="Genomic_DNA"/>
</dbReference>
<dbReference type="SUPFAM" id="SSF58104">
    <property type="entry name" value="Methyl-accepting chemotaxis protein (MCP) signaling domain"/>
    <property type="match status" value="1"/>
</dbReference>
<evidence type="ECO:0008006" key="3">
    <source>
        <dbReference type="Google" id="ProtNLM"/>
    </source>
</evidence>
<proteinExistence type="predicted"/>
<keyword evidence="2" id="KW-1185">Reference proteome</keyword>
<dbReference type="AlphaFoldDB" id="A0A0K6FN88"/>
<gene>
    <name evidence="1" type="ORF">RSOLAG22IIIB_07485</name>
</gene>
<reference evidence="1 2" key="1">
    <citation type="submission" date="2015-07" db="EMBL/GenBank/DDBJ databases">
        <authorList>
            <person name="Noorani M."/>
        </authorList>
    </citation>
    <scope>NUCLEOTIDE SEQUENCE [LARGE SCALE GENOMIC DNA]</scope>
    <source>
        <strain evidence="1">BBA 69670</strain>
    </source>
</reference>
<dbReference type="Gene3D" id="1.10.287.950">
    <property type="entry name" value="Methyl-accepting chemotaxis protein"/>
    <property type="match status" value="1"/>
</dbReference>
<sequence length="471" mass="53178">MMAHPGWYPPGQVCYPPELPAYLKNVYDLKPIAGVPGDDEVIGIHAVVQAARKASEIPGMNDPILTMKLTDHLFNAQMARYRNKYSLITFPSHATYTPPILSPNLSVDLRPISGTPSDEELIKVQDAVQTYQEFRRFPSMFDPRVNMELSQHLFDLQMARYMRLAGESLQSSAQRSNPEGEKPTRIIVKSLTAVDEATIPTNNAGTGARISEGYQVPPLDHGPTMHDLMERSNQLAEKFNQLLEHSNELAERHSQAVDQPIAHTLAERFNTVIERLTQLVEHSQPTRQSEERFNELFTRFNQLVEQSHQPTERNNELIEQLNQSSKRSHDLSEQANKSWERMGDLLENINKVLMGIQNSIIRSHKSNTALRAADCLVNKKGDTPGRSREASHASFKWLSGKFSKQSGCELPVLIAGTEHILHIDDAWLGIFLRFYDIGAHYFEGKTTTKFKEEHAKSARLLLGNYLSSCLG</sequence>
<organism evidence="1 2">
    <name type="scientific">Rhizoctonia solani</name>
    <dbReference type="NCBI Taxonomy" id="456999"/>
    <lineage>
        <taxon>Eukaryota</taxon>
        <taxon>Fungi</taxon>
        <taxon>Dikarya</taxon>
        <taxon>Basidiomycota</taxon>
        <taxon>Agaricomycotina</taxon>
        <taxon>Agaricomycetes</taxon>
        <taxon>Cantharellales</taxon>
        <taxon>Ceratobasidiaceae</taxon>
        <taxon>Rhizoctonia</taxon>
    </lineage>
</organism>
<dbReference type="Proteomes" id="UP000044841">
    <property type="component" value="Unassembled WGS sequence"/>
</dbReference>
<protein>
    <recommendedName>
        <fullName evidence="3">Laminin domain protein</fullName>
    </recommendedName>
</protein>
<evidence type="ECO:0000313" key="2">
    <source>
        <dbReference type="Proteomes" id="UP000044841"/>
    </source>
</evidence>
<accession>A0A0K6FN88</accession>
<name>A0A0K6FN88_9AGAM</name>
<evidence type="ECO:0000313" key="1">
    <source>
        <dbReference type="EMBL" id="CUA67628.1"/>
    </source>
</evidence>